<dbReference type="OrthoDB" id="6498791at2759"/>
<reference evidence="2" key="1">
    <citation type="submission" date="2019-09" db="EMBL/GenBank/DDBJ databases">
        <title>Organ-specific transcriptomic study of the physiology of the cattle tick, Rhipicephalus microplus.</title>
        <authorList>
            <person name="Tirloni L."/>
            <person name="Braz G."/>
            <person name="Gandara A.C.P."/>
            <person name="Sabadin G.A."/>
            <person name="da Silva R.M."/>
            <person name="Guizzo M.G."/>
            <person name="Machado J.A."/>
            <person name="Costa E.P."/>
            <person name="Gomes H.F."/>
            <person name="Moraes J."/>
            <person name="Mota M.B.S."/>
            <person name="Mesquita R.D."/>
            <person name="Alvarenga P.H."/>
            <person name="Alves F."/>
            <person name="Seixas A."/>
            <person name="da Fonseca R.N."/>
            <person name="Fogaca A."/>
            <person name="Logullo C."/>
            <person name="Tanaka A."/>
            <person name="Daffre S."/>
            <person name="Termignoni C."/>
            <person name="Vaz I.S.Jr."/>
            <person name="Oliveira P.L."/>
            <person name="Ribeiro J.M."/>
        </authorList>
    </citation>
    <scope>NUCLEOTIDE SEQUENCE</scope>
    <source>
        <strain evidence="2">Porto Alegre</strain>
    </source>
</reference>
<organism evidence="2">
    <name type="scientific">Rhipicephalus microplus</name>
    <name type="common">Cattle tick</name>
    <name type="synonym">Boophilus microplus</name>
    <dbReference type="NCBI Taxonomy" id="6941"/>
    <lineage>
        <taxon>Eukaryota</taxon>
        <taxon>Metazoa</taxon>
        <taxon>Ecdysozoa</taxon>
        <taxon>Arthropoda</taxon>
        <taxon>Chelicerata</taxon>
        <taxon>Arachnida</taxon>
        <taxon>Acari</taxon>
        <taxon>Parasitiformes</taxon>
        <taxon>Ixodida</taxon>
        <taxon>Ixodoidea</taxon>
        <taxon>Ixodidae</taxon>
        <taxon>Rhipicephalinae</taxon>
        <taxon>Rhipicephalus</taxon>
        <taxon>Boophilus</taxon>
    </lineage>
</organism>
<dbReference type="Gene3D" id="1.10.150.440">
    <property type="match status" value="1"/>
</dbReference>
<dbReference type="EMBL" id="GHWJ01008433">
    <property type="protein sequence ID" value="NOV41170.1"/>
    <property type="molecule type" value="Transcribed_RNA"/>
</dbReference>
<sequence length="108" mass="11842">MHLPVALLSGALLAACLVHFCVATEDIACKDICDLKMDTMVKLLGCMRHTASDDVGHIIAKFMSNDAFLTRALCGAGYNIDSLLRLFFADDFMGELKTAEQKCQKELI</sequence>
<keyword evidence="1" id="KW-0732">Signal</keyword>
<dbReference type="EMBL" id="GHWJ01006968">
    <property type="protein sequence ID" value="NOV39705.1"/>
    <property type="molecule type" value="Transcribed_RNA"/>
</dbReference>
<dbReference type="VEuPathDB" id="VectorBase:LOC119163936"/>
<evidence type="ECO:0000313" key="2">
    <source>
        <dbReference type="EMBL" id="NOV41170.1"/>
    </source>
</evidence>
<dbReference type="AlphaFoldDB" id="A0A6M2D5V3"/>
<proteinExistence type="predicted"/>
<evidence type="ECO:0000256" key="1">
    <source>
        <dbReference type="SAM" id="SignalP"/>
    </source>
</evidence>
<name>A0A6M2D5V3_RHIMP</name>
<protein>
    <submittedName>
        <fullName evidence="2">Putative microplusin preprotein</fullName>
    </submittedName>
</protein>
<feature type="chain" id="PRO_5036183814" evidence="1">
    <location>
        <begin position="24"/>
        <end position="108"/>
    </location>
</feature>
<accession>A0A6M2D5V3</accession>
<feature type="signal peptide" evidence="1">
    <location>
        <begin position="1"/>
        <end position="23"/>
    </location>
</feature>